<protein>
    <recommendedName>
        <fullName evidence="8">Methyl-accepting transducer domain-containing protein</fullName>
    </recommendedName>
</protein>
<evidence type="ECO:0000256" key="5">
    <source>
        <dbReference type="ARBA" id="ARBA00023224"/>
    </source>
</evidence>
<evidence type="ECO:0000313" key="9">
    <source>
        <dbReference type="EMBL" id="QCF26754.1"/>
    </source>
</evidence>
<dbReference type="OrthoDB" id="2489132at2"/>
<dbReference type="SUPFAM" id="SSF58104">
    <property type="entry name" value="Methyl-accepting chemotaxis protein (MCP) signaling domain"/>
    <property type="match status" value="1"/>
</dbReference>
<reference evidence="9 10" key="1">
    <citation type="submission" date="2018-07" db="EMBL/GenBank/DDBJ databases">
        <title>Marsedoiliclastica nanhaica gen. nov. sp. nov., a novel marine hydrocarbonoclastic bacterium isolated from an in-situ enriched hydrocarbon-degrading consortium in deep-sea sediment.</title>
        <authorList>
            <person name="Dong C."/>
            <person name="Ma T."/>
            <person name="Liu R."/>
            <person name="Shao Z."/>
        </authorList>
    </citation>
    <scope>NUCLEOTIDE SEQUENCE [LARGE SCALE GENOMIC DNA]</scope>
    <source>
        <strain evidence="10">soil36-7</strain>
    </source>
</reference>
<dbReference type="RefSeq" id="WP_136549458.1">
    <property type="nucleotide sequence ID" value="NZ_CP031093.1"/>
</dbReference>
<keyword evidence="2 7" id="KW-0812">Transmembrane</keyword>
<dbReference type="Pfam" id="PF00015">
    <property type="entry name" value="MCPsignal"/>
    <property type="match status" value="1"/>
</dbReference>
<keyword evidence="10" id="KW-1185">Reference proteome</keyword>
<feature type="transmembrane region" description="Helical" evidence="7">
    <location>
        <begin position="99"/>
        <end position="116"/>
    </location>
</feature>
<keyword evidence="5 6" id="KW-0807">Transducer</keyword>
<keyword evidence="3 7" id="KW-1133">Transmembrane helix</keyword>
<evidence type="ECO:0000256" key="7">
    <source>
        <dbReference type="SAM" id="Phobius"/>
    </source>
</evidence>
<dbReference type="EMBL" id="CP031093">
    <property type="protein sequence ID" value="QCF26754.1"/>
    <property type="molecule type" value="Genomic_DNA"/>
</dbReference>
<organism evidence="9 10">
    <name type="scientific">Hydrocarboniclastica marina</name>
    <dbReference type="NCBI Taxonomy" id="2259620"/>
    <lineage>
        <taxon>Bacteria</taxon>
        <taxon>Pseudomonadati</taxon>
        <taxon>Pseudomonadota</taxon>
        <taxon>Gammaproteobacteria</taxon>
        <taxon>Alteromonadales</taxon>
        <taxon>Alteromonadaceae</taxon>
        <taxon>Hydrocarboniclastica</taxon>
    </lineage>
</organism>
<feature type="transmembrane region" description="Helical" evidence="7">
    <location>
        <begin position="123"/>
        <end position="141"/>
    </location>
</feature>
<feature type="transmembrane region" description="Helical" evidence="7">
    <location>
        <begin position="161"/>
        <end position="179"/>
    </location>
</feature>
<evidence type="ECO:0000256" key="1">
    <source>
        <dbReference type="ARBA" id="ARBA00004141"/>
    </source>
</evidence>
<dbReference type="GO" id="GO:0006935">
    <property type="term" value="P:chemotaxis"/>
    <property type="evidence" value="ECO:0007669"/>
    <property type="project" value="UniProtKB-ARBA"/>
</dbReference>
<evidence type="ECO:0000256" key="6">
    <source>
        <dbReference type="PROSITE-ProRule" id="PRU00284"/>
    </source>
</evidence>
<evidence type="ECO:0000256" key="3">
    <source>
        <dbReference type="ARBA" id="ARBA00022989"/>
    </source>
</evidence>
<evidence type="ECO:0000256" key="4">
    <source>
        <dbReference type="ARBA" id="ARBA00023136"/>
    </source>
</evidence>
<dbReference type="PANTHER" id="PTHR32089">
    <property type="entry name" value="METHYL-ACCEPTING CHEMOTAXIS PROTEIN MCPB"/>
    <property type="match status" value="1"/>
</dbReference>
<feature type="domain" description="Methyl-accepting transducer" evidence="8">
    <location>
        <begin position="237"/>
        <end position="473"/>
    </location>
</feature>
<dbReference type="GO" id="GO:0007165">
    <property type="term" value="P:signal transduction"/>
    <property type="evidence" value="ECO:0007669"/>
    <property type="project" value="UniProtKB-KW"/>
</dbReference>
<evidence type="ECO:0000256" key="2">
    <source>
        <dbReference type="ARBA" id="ARBA00022692"/>
    </source>
</evidence>
<accession>A0A4P7XJM2</accession>
<evidence type="ECO:0000313" key="10">
    <source>
        <dbReference type="Proteomes" id="UP000298049"/>
    </source>
</evidence>
<dbReference type="PANTHER" id="PTHR32089:SF119">
    <property type="entry name" value="METHYL-ACCEPTING CHEMOTAXIS PROTEIN CTPL"/>
    <property type="match status" value="1"/>
</dbReference>
<feature type="transmembrane region" description="Helical" evidence="7">
    <location>
        <begin position="21"/>
        <end position="44"/>
    </location>
</feature>
<dbReference type="Gene3D" id="1.10.287.950">
    <property type="entry name" value="Methyl-accepting chemotaxis protein"/>
    <property type="match status" value="1"/>
</dbReference>
<dbReference type="KEGG" id="hmi:soil367_12880"/>
<proteinExistence type="predicted"/>
<dbReference type="InterPro" id="IPR004089">
    <property type="entry name" value="MCPsignal_dom"/>
</dbReference>
<keyword evidence="4 7" id="KW-0472">Membrane</keyword>
<feature type="transmembrane region" description="Helical" evidence="7">
    <location>
        <begin position="50"/>
        <end position="68"/>
    </location>
</feature>
<dbReference type="PROSITE" id="PS50111">
    <property type="entry name" value="CHEMOTAXIS_TRANSDUC_2"/>
    <property type="match status" value="1"/>
</dbReference>
<comment type="subcellular location">
    <subcellularLocation>
        <location evidence="1">Membrane</location>
        <topology evidence="1">Multi-pass membrane protein</topology>
    </subcellularLocation>
</comment>
<sequence>MKKQAVHSSSQTLAASQGAAWARAIDLLMLGIIGFSCLYTIALASQHDTWGLVVGLSLPLLAVATVLFRFLRGSMALQFINAALLQIFVGLQIHQGHGLLELHFGVFVALAVTLAYRRWEPVLVSALVIAAHHVLFNALQAQGWGVFVFADGASWMMVFHHAAYVVIEASILVAIALAMQKDKRVTDALAQATRAMQSESGSVNLDFTVDAGDNKLLRSFGNAIEQLDSMVYTVTHSLQSLAKTLPELQADSQNISNDTQQQFNRSLAVEAATGEMAQSIEALARQTASVADASEAAWNSNCEGQSAYREASSATGKLAATLSNSAEEVHQLSASCNDIAKAVSVIDAIAEQTNLLALNAAIEAARAGDSGRGFAVVADEVRQLARRSQETTASVSAIVKTLVQFAERSQASMAEALAEVARTVDLHQRADSALAQISQSIEDIRDRGQQIAAVVEEQSSVSREVAAGAQEMKSTSEAVSQSSASNAKVLSALTQRIRELNADLQQIRTSDRA</sequence>
<dbReference type="AlphaFoldDB" id="A0A4P7XJM2"/>
<gene>
    <name evidence="9" type="ORF">soil367_12880</name>
</gene>
<name>A0A4P7XJM2_9ALTE</name>
<dbReference type="Proteomes" id="UP000298049">
    <property type="component" value="Chromosome"/>
</dbReference>
<dbReference type="GO" id="GO:0016020">
    <property type="term" value="C:membrane"/>
    <property type="evidence" value="ECO:0007669"/>
    <property type="project" value="UniProtKB-SubCell"/>
</dbReference>
<evidence type="ECO:0000259" key="8">
    <source>
        <dbReference type="PROSITE" id="PS50111"/>
    </source>
</evidence>
<dbReference type="SMART" id="SM00283">
    <property type="entry name" value="MA"/>
    <property type="match status" value="1"/>
</dbReference>